<accession>A0ACC6NZW0</accession>
<sequence>MSIKRFIARTSRDALKLVREELGEDAVIMATQPCPQGVELVAMSAESAQEWHSRWASAPAISASTAPAAPVQTVEAAPADDGMSTLSFQDYVRERMLRRRAAQAKAAQEEAQTRARAQDQARYAPAATQAAPLRTVDDPAFPAAAAELVAALAAAEAQVQAQAPLQNPLQAAAPVQRPAAKPAPQPAAARTFSAASEIPPAQPAFSAAAADASPQAQRAVMRELGSMKQLIEDRFETLAFLERLRCQPHQGEFTRRMMERGFSSPLVRAMVEAMPADLDSDSVDRWASAQLLQHLLTGWDDAPLEDDGGIYAMIGSTGVGKTTTTAKLAAAFAMKHGTAGLGLITLDAYRLGAQEQLRAYGRILGVPVHTAHDRSSLEDLLTLLSGKRMVLIDTAGMAQRDHRTRELLDMVTRPDIRHVLVLNASAQGDTLEDVTVAYSGHSCHGVILSKVDETLKLGPALDVALRHRLRVVGVANGQRVPEDWHRLSPQALVQRAMSTVSAPAFRFGERDATIAFMPPPARQGRPGVALHG</sequence>
<keyword evidence="1" id="KW-0966">Cell projection</keyword>
<keyword evidence="2" id="KW-1185">Reference proteome</keyword>
<name>A0ACC6NZW0_9BURK</name>
<evidence type="ECO:0000313" key="2">
    <source>
        <dbReference type="Proteomes" id="UP001364695"/>
    </source>
</evidence>
<keyword evidence="1" id="KW-0282">Flagellum</keyword>
<organism evidence="1 2">
    <name type="scientific">Amphibiibacter pelophylacis</name>
    <dbReference type="NCBI Taxonomy" id="1799477"/>
    <lineage>
        <taxon>Bacteria</taxon>
        <taxon>Pseudomonadati</taxon>
        <taxon>Pseudomonadota</taxon>
        <taxon>Betaproteobacteria</taxon>
        <taxon>Burkholderiales</taxon>
        <taxon>Sphaerotilaceae</taxon>
        <taxon>Amphibiibacter</taxon>
    </lineage>
</organism>
<keyword evidence="1" id="KW-0969">Cilium</keyword>
<comment type="caution">
    <text evidence="1">The sequence shown here is derived from an EMBL/GenBank/DDBJ whole genome shotgun (WGS) entry which is preliminary data.</text>
</comment>
<evidence type="ECO:0000313" key="1">
    <source>
        <dbReference type="EMBL" id="MEJ7137530.1"/>
    </source>
</evidence>
<dbReference type="EMBL" id="JAWDIE010000004">
    <property type="protein sequence ID" value="MEJ7137530.1"/>
    <property type="molecule type" value="Genomic_DNA"/>
</dbReference>
<dbReference type="Proteomes" id="UP001364695">
    <property type="component" value="Unassembled WGS sequence"/>
</dbReference>
<proteinExistence type="predicted"/>
<protein>
    <submittedName>
        <fullName evidence="1">Flagellar biosynthesis protein FlhF</fullName>
    </submittedName>
</protein>
<reference evidence="1" key="1">
    <citation type="submission" date="2023-10" db="EMBL/GenBank/DDBJ databases">
        <title>Amphibacter perezi, gen. nov., sp. nov. a novel taxa of the family Comamonadaceae, class Betaproteobacteria isolated from the skin microbiota of Pelophylax perezi from different populations.</title>
        <authorList>
            <person name="Costa S."/>
            <person name="Proenca D.N."/>
            <person name="Lopes I."/>
            <person name="Morais P.V."/>
        </authorList>
    </citation>
    <scope>NUCLEOTIDE SEQUENCE</scope>
    <source>
        <strain evidence="1">SL12-8</strain>
    </source>
</reference>
<gene>
    <name evidence="1" type="primary">flhF</name>
    <name evidence="1" type="ORF">RV045_03675</name>
</gene>